<dbReference type="AlphaFoldDB" id="A0A0K2UT44"/>
<dbReference type="Gene3D" id="3.90.226.10">
    <property type="entry name" value="2-enoyl-CoA Hydratase, Chain A, domain 1"/>
    <property type="match status" value="1"/>
</dbReference>
<name>A0A0K2UT44_LEPSM</name>
<dbReference type="InterPro" id="IPR029045">
    <property type="entry name" value="ClpP/crotonase-like_dom_sf"/>
</dbReference>
<sequence length="189" mass="20998">MPTNRFAAQLLRNVLRINGSRTCCSTCSPFSTTVTKLKVPVSSSLAITRFYSDDSSNDVHLSKEASPSPEVPEPLVKIEKDTQYHIMSIGINRPNKRNCVNYETSEALLQAFLDFEADNEMNVAILYGEGGNFCAGYDLEELSDLDEGNFADKIAHIAMGKGPMGSGNPFFFSNIYTDFRKCNINIFVR</sequence>
<comment type="similarity">
    <text evidence="1">Belongs to the enoyl-CoA hydratase/isomerase family.</text>
</comment>
<evidence type="ECO:0000256" key="1">
    <source>
        <dbReference type="ARBA" id="ARBA00005254"/>
    </source>
</evidence>
<dbReference type="PANTHER" id="PTHR43802">
    <property type="entry name" value="ENOYL-COA HYDRATASE"/>
    <property type="match status" value="1"/>
</dbReference>
<organism evidence="2">
    <name type="scientific">Lepeophtheirus salmonis</name>
    <name type="common">Salmon louse</name>
    <name type="synonym">Caligus salmonis</name>
    <dbReference type="NCBI Taxonomy" id="72036"/>
    <lineage>
        <taxon>Eukaryota</taxon>
        <taxon>Metazoa</taxon>
        <taxon>Ecdysozoa</taxon>
        <taxon>Arthropoda</taxon>
        <taxon>Crustacea</taxon>
        <taxon>Multicrustacea</taxon>
        <taxon>Hexanauplia</taxon>
        <taxon>Copepoda</taxon>
        <taxon>Siphonostomatoida</taxon>
        <taxon>Caligidae</taxon>
        <taxon>Lepeophtheirus</taxon>
    </lineage>
</organism>
<accession>A0A0K2UT44</accession>
<proteinExistence type="inferred from homology"/>
<reference evidence="2" key="1">
    <citation type="submission" date="2014-05" db="EMBL/GenBank/DDBJ databases">
        <authorList>
            <person name="Chronopoulou M."/>
        </authorList>
    </citation>
    <scope>NUCLEOTIDE SEQUENCE</scope>
    <source>
        <tissue evidence="2">Whole organism</tissue>
    </source>
</reference>
<dbReference type="CDD" id="cd06558">
    <property type="entry name" value="crotonase-like"/>
    <property type="match status" value="1"/>
</dbReference>
<dbReference type="EMBL" id="HACA01023874">
    <property type="protein sequence ID" value="CDW41235.1"/>
    <property type="molecule type" value="Transcribed_RNA"/>
</dbReference>
<protein>
    <submittedName>
        <fullName evidence="2">Uncharacterized protein</fullName>
    </submittedName>
</protein>
<dbReference type="Pfam" id="PF00378">
    <property type="entry name" value="ECH_1"/>
    <property type="match status" value="1"/>
</dbReference>
<dbReference type="PANTHER" id="PTHR43802:SF1">
    <property type="entry name" value="IP11341P-RELATED"/>
    <property type="match status" value="1"/>
</dbReference>
<dbReference type="SUPFAM" id="SSF52096">
    <property type="entry name" value="ClpP/crotonase"/>
    <property type="match status" value="1"/>
</dbReference>
<evidence type="ECO:0000313" key="2">
    <source>
        <dbReference type="EMBL" id="CDW41235.1"/>
    </source>
</evidence>
<dbReference type="InterPro" id="IPR001753">
    <property type="entry name" value="Enoyl-CoA_hydra/iso"/>
</dbReference>
<dbReference type="OrthoDB" id="448450at2759"/>